<evidence type="ECO:0000313" key="8">
    <source>
        <dbReference type="EMBL" id="KAK3170221.1"/>
    </source>
</evidence>
<comment type="cofactor">
    <cofactor evidence="1">
        <name>heme</name>
        <dbReference type="ChEBI" id="CHEBI:30413"/>
    </cofactor>
</comment>
<keyword evidence="6" id="KW-0503">Monooxygenase</keyword>
<gene>
    <name evidence="8" type="ORF">OEA41_009607</name>
</gene>
<dbReference type="InterPro" id="IPR001128">
    <property type="entry name" value="Cyt_P450"/>
</dbReference>
<protein>
    <recommendedName>
        <fullName evidence="10">Cytochrome P450</fullName>
    </recommendedName>
</protein>
<dbReference type="SUPFAM" id="SSF48264">
    <property type="entry name" value="Cytochrome P450"/>
    <property type="match status" value="1"/>
</dbReference>
<dbReference type="GO" id="GO:0004497">
    <property type="term" value="F:monooxygenase activity"/>
    <property type="evidence" value="ECO:0007669"/>
    <property type="project" value="UniProtKB-KW"/>
</dbReference>
<evidence type="ECO:0000256" key="1">
    <source>
        <dbReference type="ARBA" id="ARBA00001971"/>
    </source>
</evidence>
<evidence type="ECO:0000256" key="4">
    <source>
        <dbReference type="ARBA" id="ARBA00023002"/>
    </source>
</evidence>
<dbReference type="PANTHER" id="PTHR24305:SF157">
    <property type="entry name" value="N-ACETYLTRYPTOPHAN 6-HYDROXYLASE IVOC-RELATED"/>
    <property type="match status" value="1"/>
</dbReference>
<dbReference type="PANTHER" id="PTHR24305">
    <property type="entry name" value="CYTOCHROME P450"/>
    <property type="match status" value="1"/>
</dbReference>
<comment type="caution">
    <text evidence="8">The sequence shown here is derived from an EMBL/GenBank/DDBJ whole genome shotgun (WGS) entry which is preliminary data.</text>
</comment>
<keyword evidence="4" id="KW-0560">Oxidoreductase</keyword>
<evidence type="ECO:0000313" key="9">
    <source>
        <dbReference type="Proteomes" id="UP001276659"/>
    </source>
</evidence>
<dbReference type="InterPro" id="IPR050121">
    <property type="entry name" value="Cytochrome_P450_monoxygenase"/>
</dbReference>
<evidence type="ECO:0000256" key="6">
    <source>
        <dbReference type="ARBA" id="ARBA00023033"/>
    </source>
</evidence>
<keyword evidence="5" id="KW-0408">Iron</keyword>
<dbReference type="AlphaFoldDB" id="A0AAD9Z2C0"/>
<evidence type="ECO:0008006" key="10">
    <source>
        <dbReference type="Google" id="ProtNLM"/>
    </source>
</evidence>
<comment type="similarity">
    <text evidence="2">Belongs to the cytochrome P450 family.</text>
</comment>
<keyword evidence="3" id="KW-0479">Metal-binding</keyword>
<dbReference type="InterPro" id="IPR036396">
    <property type="entry name" value="Cyt_P450_sf"/>
</dbReference>
<evidence type="ECO:0000256" key="3">
    <source>
        <dbReference type="ARBA" id="ARBA00022723"/>
    </source>
</evidence>
<dbReference type="GO" id="GO:0016705">
    <property type="term" value="F:oxidoreductase activity, acting on paired donors, with incorporation or reduction of molecular oxygen"/>
    <property type="evidence" value="ECO:0007669"/>
    <property type="project" value="InterPro"/>
</dbReference>
<dbReference type="Proteomes" id="UP001276659">
    <property type="component" value="Unassembled WGS sequence"/>
</dbReference>
<evidence type="ECO:0000256" key="2">
    <source>
        <dbReference type="ARBA" id="ARBA00010617"/>
    </source>
</evidence>
<evidence type="ECO:0000256" key="7">
    <source>
        <dbReference type="SAM" id="MobiDB-lite"/>
    </source>
</evidence>
<reference evidence="8" key="1">
    <citation type="submission" date="2022-11" db="EMBL/GenBank/DDBJ databases">
        <title>Chromosomal genome sequence assembly and mating type (MAT) locus characterization of the leprose asexual lichenized fungus Lepraria neglecta (Nyl.) Erichsen.</title>
        <authorList>
            <person name="Allen J.L."/>
            <person name="Pfeffer B."/>
        </authorList>
    </citation>
    <scope>NUCLEOTIDE SEQUENCE</scope>
    <source>
        <strain evidence="8">Allen 5258</strain>
    </source>
</reference>
<keyword evidence="9" id="KW-1185">Reference proteome</keyword>
<dbReference type="Gene3D" id="1.10.630.10">
    <property type="entry name" value="Cytochrome P450"/>
    <property type="match status" value="1"/>
</dbReference>
<organism evidence="8 9">
    <name type="scientific">Lepraria neglecta</name>
    <dbReference type="NCBI Taxonomy" id="209136"/>
    <lineage>
        <taxon>Eukaryota</taxon>
        <taxon>Fungi</taxon>
        <taxon>Dikarya</taxon>
        <taxon>Ascomycota</taxon>
        <taxon>Pezizomycotina</taxon>
        <taxon>Lecanoromycetes</taxon>
        <taxon>OSLEUM clade</taxon>
        <taxon>Lecanoromycetidae</taxon>
        <taxon>Lecanorales</taxon>
        <taxon>Lecanorineae</taxon>
        <taxon>Stereocaulaceae</taxon>
        <taxon>Lepraria</taxon>
    </lineage>
</organism>
<dbReference type="Pfam" id="PF00067">
    <property type="entry name" value="p450"/>
    <property type="match status" value="1"/>
</dbReference>
<name>A0AAD9Z2C0_9LECA</name>
<dbReference type="GO" id="GO:0005506">
    <property type="term" value="F:iron ion binding"/>
    <property type="evidence" value="ECO:0007669"/>
    <property type="project" value="InterPro"/>
</dbReference>
<feature type="region of interest" description="Disordered" evidence="7">
    <location>
        <begin position="1"/>
        <end position="23"/>
    </location>
</feature>
<evidence type="ECO:0000256" key="5">
    <source>
        <dbReference type="ARBA" id="ARBA00023004"/>
    </source>
</evidence>
<sequence>MEQEMRVEVTEGHGEKDAEKTSHKNMFEELKDSDIPPQEKTIDRLNQEGFALILAGGDTSSQTLAYVSFHLLDNPEILKQLKQEFYDFWACITEGLRVNAIATSRSVRVAPHETLYFKDWVIEPGNS</sequence>
<dbReference type="GO" id="GO:0020037">
    <property type="term" value="F:heme binding"/>
    <property type="evidence" value="ECO:0007669"/>
    <property type="project" value="InterPro"/>
</dbReference>
<proteinExistence type="inferred from homology"/>
<dbReference type="EMBL" id="JASNWA010000009">
    <property type="protein sequence ID" value="KAK3170221.1"/>
    <property type="molecule type" value="Genomic_DNA"/>
</dbReference>
<accession>A0AAD9Z2C0</accession>